<sequence length="139" mass="15555">MVTLQIPSEYGYVILVSVISVFVNIWMAMKVGSARKKYGIKYPVMYSESNNVFNCIQRAHQNFLENFTQFQVLLLLGGIHYPQLGAAAGLVWLLGRIVYAIGYSTGDPQKRLQGGFQYLGLLFLLFSTVRLGVGLLGWV</sequence>
<dbReference type="Gene3D" id="1.20.120.550">
    <property type="entry name" value="Membrane associated eicosanoid/glutathione metabolism-like domain"/>
    <property type="match status" value="1"/>
</dbReference>
<evidence type="ECO:0000313" key="7">
    <source>
        <dbReference type="RefSeq" id="XP_013784372.1"/>
    </source>
</evidence>
<dbReference type="Pfam" id="PF01124">
    <property type="entry name" value="MAPEG"/>
    <property type="match status" value="1"/>
</dbReference>
<dbReference type="PANTHER" id="PTHR10250">
    <property type="entry name" value="MICROSOMAL GLUTATHIONE S-TRANSFERASE"/>
    <property type="match status" value="1"/>
</dbReference>
<evidence type="ECO:0000256" key="5">
    <source>
        <dbReference type="SAM" id="Phobius"/>
    </source>
</evidence>
<evidence type="ECO:0000256" key="1">
    <source>
        <dbReference type="ARBA" id="ARBA00004141"/>
    </source>
</evidence>
<keyword evidence="6" id="KW-1185">Reference proteome</keyword>
<accession>A0ABM1BLG1</accession>
<dbReference type="InterPro" id="IPR023352">
    <property type="entry name" value="MAPEG-like_dom_sf"/>
</dbReference>
<organism evidence="6 7">
    <name type="scientific">Limulus polyphemus</name>
    <name type="common">Atlantic horseshoe crab</name>
    <dbReference type="NCBI Taxonomy" id="6850"/>
    <lineage>
        <taxon>Eukaryota</taxon>
        <taxon>Metazoa</taxon>
        <taxon>Ecdysozoa</taxon>
        <taxon>Arthropoda</taxon>
        <taxon>Chelicerata</taxon>
        <taxon>Merostomata</taxon>
        <taxon>Xiphosura</taxon>
        <taxon>Limulidae</taxon>
        <taxon>Limulus</taxon>
    </lineage>
</organism>
<dbReference type="GeneID" id="106468488"/>
<feature type="transmembrane region" description="Helical" evidence="5">
    <location>
        <begin position="72"/>
        <end position="95"/>
    </location>
</feature>
<dbReference type="InterPro" id="IPR050997">
    <property type="entry name" value="MAPEG"/>
</dbReference>
<keyword evidence="4 5" id="KW-0472">Membrane</keyword>
<feature type="transmembrane region" description="Helical" evidence="5">
    <location>
        <begin position="12"/>
        <end position="29"/>
    </location>
</feature>
<evidence type="ECO:0000313" key="6">
    <source>
        <dbReference type="Proteomes" id="UP000694941"/>
    </source>
</evidence>
<comment type="subcellular location">
    <subcellularLocation>
        <location evidence="1">Membrane</location>
        <topology evidence="1">Multi-pass membrane protein</topology>
    </subcellularLocation>
</comment>
<evidence type="ECO:0000256" key="4">
    <source>
        <dbReference type="ARBA" id="ARBA00023136"/>
    </source>
</evidence>
<dbReference type="SUPFAM" id="SSF161084">
    <property type="entry name" value="MAPEG domain-like"/>
    <property type="match status" value="1"/>
</dbReference>
<dbReference type="Proteomes" id="UP000694941">
    <property type="component" value="Unplaced"/>
</dbReference>
<dbReference type="PANTHER" id="PTHR10250:SF26">
    <property type="entry name" value="GLUTATHIONE S-TRANSFERASE 3, MITOCHONDRIAL"/>
    <property type="match status" value="1"/>
</dbReference>
<dbReference type="RefSeq" id="XP_013784372.1">
    <property type="nucleotide sequence ID" value="XM_013928918.2"/>
</dbReference>
<keyword evidence="3 5" id="KW-1133">Transmembrane helix</keyword>
<name>A0ABM1BLG1_LIMPO</name>
<evidence type="ECO:0000256" key="3">
    <source>
        <dbReference type="ARBA" id="ARBA00022989"/>
    </source>
</evidence>
<evidence type="ECO:0000256" key="2">
    <source>
        <dbReference type="ARBA" id="ARBA00022692"/>
    </source>
</evidence>
<feature type="transmembrane region" description="Helical" evidence="5">
    <location>
        <begin position="115"/>
        <end position="138"/>
    </location>
</feature>
<protein>
    <submittedName>
        <fullName evidence="7">Microsomal glutathione S-transferase 3-like</fullName>
    </submittedName>
</protein>
<keyword evidence="2 5" id="KW-0812">Transmembrane</keyword>
<dbReference type="InterPro" id="IPR001129">
    <property type="entry name" value="Membr-assoc_MAPEG"/>
</dbReference>
<proteinExistence type="predicted"/>
<reference evidence="7" key="1">
    <citation type="submission" date="2025-08" db="UniProtKB">
        <authorList>
            <consortium name="RefSeq"/>
        </authorList>
    </citation>
    <scope>IDENTIFICATION</scope>
    <source>
        <tissue evidence="7">Muscle</tissue>
    </source>
</reference>
<gene>
    <name evidence="7" type="primary">LOC106468488</name>
</gene>